<evidence type="ECO:0000256" key="1">
    <source>
        <dbReference type="ARBA" id="ARBA00022630"/>
    </source>
</evidence>
<comment type="caution">
    <text evidence="8">The sequence shown here is derived from an EMBL/GenBank/DDBJ whole genome shotgun (WGS) entry which is preliminary data.</text>
</comment>
<keyword evidence="1" id="KW-0285">Flavoprotein</keyword>
<proteinExistence type="predicted"/>
<keyword evidence="2 4" id="KW-0274">FAD</keyword>
<dbReference type="PANTHER" id="PTHR36117">
    <property type="entry name" value="4-HYDROXYPHENYLACETATE 3-MONOOXYGENASE-RELATED"/>
    <property type="match status" value="1"/>
</dbReference>
<dbReference type="PANTHER" id="PTHR36117:SF3">
    <property type="entry name" value="4-HYDROXYPHENYLACETATE 3-MONOOXYGENASE-RELATED"/>
    <property type="match status" value="1"/>
</dbReference>
<organism evidence="8 9">
    <name type="scientific">Paenibacillus validus</name>
    <dbReference type="NCBI Taxonomy" id="44253"/>
    <lineage>
        <taxon>Bacteria</taxon>
        <taxon>Bacillati</taxon>
        <taxon>Bacillota</taxon>
        <taxon>Bacilli</taxon>
        <taxon>Bacillales</taxon>
        <taxon>Paenibacillaceae</taxon>
        <taxon>Paenibacillus</taxon>
    </lineage>
</organism>
<dbReference type="InterPro" id="IPR004925">
    <property type="entry name" value="HpaB/PvcC/4-BUDH"/>
</dbReference>
<evidence type="ECO:0000313" key="9">
    <source>
        <dbReference type="Proteomes" id="UP000450917"/>
    </source>
</evidence>
<feature type="region of interest" description="Disordered" evidence="5">
    <location>
        <begin position="484"/>
        <end position="507"/>
    </location>
</feature>
<dbReference type="InterPro" id="IPR046373">
    <property type="entry name" value="Acyl-CoA_Oxase/DH_mid-dom_sf"/>
</dbReference>
<dbReference type="Gene3D" id="1.20.140.10">
    <property type="entry name" value="Butyryl-CoA Dehydrogenase, subunit A, domain 3"/>
    <property type="match status" value="1"/>
</dbReference>
<evidence type="ECO:0000256" key="3">
    <source>
        <dbReference type="ARBA" id="ARBA00023002"/>
    </source>
</evidence>
<accession>A0A7X2ZAQ2</accession>
<keyword evidence="9" id="KW-1185">Reference proteome</keyword>
<dbReference type="Pfam" id="PF03241">
    <property type="entry name" value="HpaB"/>
    <property type="match status" value="1"/>
</dbReference>
<dbReference type="Gene3D" id="1.10.3140.10">
    <property type="entry name" value="4-hydroxybutyryl-coa dehydratase, domain 1"/>
    <property type="match status" value="1"/>
</dbReference>
<dbReference type="SUPFAM" id="SSF56645">
    <property type="entry name" value="Acyl-CoA dehydrogenase NM domain-like"/>
    <property type="match status" value="1"/>
</dbReference>
<evidence type="ECO:0000256" key="5">
    <source>
        <dbReference type="SAM" id="MobiDB-lite"/>
    </source>
</evidence>
<dbReference type="GO" id="GO:0016627">
    <property type="term" value="F:oxidoreductase activity, acting on the CH-CH group of donors"/>
    <property type="evidence" value="ECO:0007669"/>
    <property type="project" value="InterPro"/>
</dbReference>
<feature type="compositionally biased region" description="Polar residues" evidence="5">
    <location>
        <begin position="495"/>
        <end position="507"/>
    </location>
</feature>
<evidence type="ECO:0000259" key="6">
    <source>
        <dbReference type="Pfam" id="PF03241"/>
    </source>
</evidence>
<dbReference type="Gene3D" id="2.40.110.10">
    <property type="entry name" value="Butyryl-CoA Dehydrogenase, subunit A, domain 2"/>
    <property type="match status" value="1"/>
</dbReference>
<gene>
    <name evidence="8" type="ORF">GNP93_08225</name>
</gene>
<dbReference type="InterPro" id="IPR009100">
    <property type="entry name" value="AcylCoA_DH/oxidase_NM_dom_sf"/>
</dbReference>
<evidence type="ECO:0000259" key="7">
    <source>
        <dbReference type="Pfam" id="PF11794"/>
    </source>
</evidence>
<dbReference type="InterPro" id="IPR024674">
    <property type="entry name" value="HpaB/PvcC/4-BUDH_N"/>
</dbReference>
<dbReference type="InterPro" id="IPR024719">
    <property type="entry name" value="HpaB/PvcC/4-BUDH_C"/>
</dbReference>
<evidence type="ECO:0000256" key="2">
    <source>
        <dbReference type="ARBA" id="ARBA00022827"/>
    </source>
</evidence>
<dbReference type="Proteomes" id="UP000450917">
    <property type="component" value="Unassembled WGS sequence"/>
</dbReference>
<dbReference type="PIRSF" id="PIRSF000331">
    <property type="entry name" value="HpaA_HpaB"/>
    <property type="match status" value="1"/>
</dbReference>
<dbReference type="InterPro" id="IPR036250">
    <property type="entry name" value="AcylCo_DH-like_C"/>
</dbReference>
<sequence>MKGESGVTLTRGERFIQSLRDERNVWIDGQRLDDVTAHPSFQGTLTTIKHLFDMLDDKQIQAQIGFRNAETGTYAHHAFLVPANREDLKRRRAAFSYWATETHGVMSRLSEFARSLVTGWYAARHEFTSLDPHFADKISRYYEQARDQDLFLTTALLDPQIDRTKSAGEHRNPDSVLRIVKETEEGVVVRGAKMIATAGPYAHDFLVYPYYRLKETEREYAHFLIVPANLPGLHIICRESFASLSGGDHPLSEKYDEMDAVLFFDDVLVPWERVFLKGDIDGVWKLRMNRTAGALAFHQTVVRLLAKLEFVTGVSVAVAQSIGADSYQHVQEKLGELVIQVESIKGLLLASEIQSSRTDAGIELPSLGPIETARNLGAWYYPRALDILQLIGAGGFMQVPSKLEDLNGPLGDMMKTYYAGKQLDADHKVRLFKLAWDLVGSPLGSRHELYERFYAGDPVRTYANQYVNADKSELESRMRTFRQTHYGKEAESDESTIAGQQLSRTTL</sequence>
<feature type="domain" description="HpaB/PvcC/4-BUDH N-terminal" evidence="7">
    <location>
        <begin position="12"/>
        <end position="276"/>
    </location>
</feature>
<evidence type="ECO:0000256" key="4">
    <source>
        <dbReference type="PIRSR" id="PIRSR000331-2"/>
    </source>
</evidence>
<dbReference type="AlphaFoldDB" id="A0A7X2ZAQ2"/>
<feature type="binding site" evidence="4">
    <location>
        <begin position="160"/>
        <end position="163"/>
    </location>
    <ligand>
        <name>FAD</name>
        <dbReference type="ChEBI" id="CHEBI:57692"/>
    </ligand>
</feature>
<reference evidence="8 9" key="1">
    <citation type="submission" date="2019-11" db="EMBL/GenBank/DDBJ databases">
        <title>Draft genome sequences of five Paenibacillus species of dairy origin.</title>
        <authorList>
            <person name="Olajide A.M."/>
            <person name="Chen S."/>
            <person name="Lapointe G."/>
        </authorList>
    </citation>
    <scope>NUCLEOTIDE SEQUENCE [LARGE SCALE GENOMIC DNA]</scope>
    <source>
        <strain evidence="8 9">2CS3</strain>
    </source>
</reference>
<feature type="binding site" evidence="4">
    <location>
        <position position="197"/>
    </location>
    <ligand>
        <name>FAD</name>
        <dbReference type="ChEBI" id="CHEBI:57692"/>
    </ligand>
</feature>
<name>A0A7X2ZAQ2_9BACL</name>
<keyword evidence="3" id="KW-0560">Oxidoreductase</keyword>
<dbReference type="Pfam" id="PF11794">
    <property type="entry name" value="HpaB_N"/>
    <property type="match status" value="1"/>
</dbReference>
<dbReference type="EMBL" id="WNZX01000005">
    <property type="protein sequence ID" value="MUG70666.1"/>
    <property type="molecule type" value="Genomic_DNA"/>
</dbReference>
<evidence type="ECO:0000313" key="8">
    <source>
        <dbReference type="EMBL" id="MUG70666.1"/>
    </source>
</evidence>
<dbReference type="SUPFAM" id="SSF47203">
    <property type="entry name" value="Acyl-CoA dehydrogenase C-terminal domain-like"/>
    <property type="match status" value="1"/>
</dbReference>
<feature type="binding site" evidence="4">
    <location>
        <begin position="457"/>
        <end position="460"/>
    </location>
    <ligand>
        <name>FAD</name>
        <dbReference type="ChEBI" id="CHEBI:57692"/>
    </ligand>
</feature>
<feature type="domain" description="HpaB/PvcC/4-BUDH C-terminal" evidence="6">
    <location>
        <begin position="291"/>
        <end position="481"/>
    </location>
</feature>
<protein>
    <submittedName>
        <fullName evidence="8">4-hydroxyphenylacetate 3-hydroxylase</fullName>
    </submittedName>
</protein>